<evidence type="ECO:0000256" key="3">
    <source>
        <dbReference type="ARBA" id="ARBA00022833"/>
    </source>
</evidence>
<keyword evidence="6" id="KW-0812">Transmembrane</keyword>
<dbReference type="InterPro" id="IPR018289">
    <property type="entry name" value="MULE_transposase_dom"/>
</dbReference>
<dbReference type="InterPro" id="IPR007527">
    <property type="entry name" value="Znf_SWIM"/>
</dbReference>
<dbReference type="InterPro" id="IPR004332">
    <property type="entry name" value="Transposase_MuDR"/>
</dbReference>
<proteinExistence type="predicted"/>
<feature type="compositionally biased region" description="Polar residues" evidence="5">
    <location>
        <begin position="279"/>
        <end position="291"/>
    </location>
</feature>
<gene>
    <name evidence="8" type="ORF">SO802_006500</name>
</gene>
<keyword evidence="9" id="KW-1185">Reference proteome</keyword>
<evidence type="ECO:0000259" key="7">
    <source>
        <dbReference type="PROSITE" id="PS50966"/>
    </source>
</evidence>
<evidence type="ECO:0000256" key="6">
    <source>
        <dbReference type="SAM" id="Phobius"/>
    </source>
</evidence>
<keyword evidence="2 4" id="KW-0863">Zinc-finger</keyword>
<feature type="domain" description="SWIM-type" evidence="7">
    <location>
        <begin position="751"/>
        <end position="783"/>
    </location>
</feature>
<dbReference type="AlphaFoldDB" id="A0AAW2DL19"/>
<dbReference type="SMART" id="SM00575">
    <property type="entry name" value="ZnF_PMZ"/>
    <property type="match status" value="1"/>
</dbReference>
<keyword evidence="6" id="KW-0472">Membrane</keyword>
<dbReference type="PANTHER" id="PTHR31973">
    <property type="entry name" value="POLYPROTEIN, PUTATIVE-RELATED"/>
    <property type="match status" value="1"/>
</dbReference>
<evidence type="ECO:0000256" key="1">
    <source>
        <dbReference type="ARBA" id="ARBA00022723"/>
    </source>
</evidence>
<evidence type="ECO:0000256" key="2">
    <source>
        <dbReference type="ARBA" id="ARBA00022771"/>
    </source>
</evidence>
<keyword evidence="1" id="KW-0479">Metal-binding</keyword>
<evidence type="ECO:0000313" key="9">
    <source>
        <dbReference type="Proteomes" id="UP001459277"/>
    </source>
</evidence>
<evidence type="ECO:0000313" key="8">
    <source>
        <dbReference type="EMBL" id="KAL0011392.1"/>
    </source>
</evidence>
<dbReference type="Pfam" id="PF10551">
    <property type="entry name" value="MULE"/>
    <property type="match status" value="1"/>
</dbReference>
<dbReference type="InterPro" id="IPR006564">
    <property type="entry name" value="Znf_PMZ"/>
</dbReference>
<feature type="region of interest" description="Disordered" evidence="5">
    <location>
        <begin position="874"/>
        <end position="920"/>
    </location>
</feature>
<sequence length="1219" mass="137252">MIGQNFILVLHYNGVLHHSVKKKKYIGGKVKVYDNVDSDCFSVPEVKNYCAELGVLDYVQFYYLVPGLDLDNGLRYLSTDGDTHELFKCLDFVDPKIDIYVEHATPAQKQLLVRDVSVVDAANLVGCGVGVEEGVGVDDIDGVCDDNEVDVENRDVDEVDVEDRDGALADDEFEEGGNAVDEGNGVRGKDGNGVVEDVDYEWYDSDYDDPANEQLYEIIVDEYTIQPPITHNNQPLQELTNDIHPLSHPPNFANQLLSHLDLVPTLFNWPLDEIPSGSDYASSDQLHSPDNSDGEQKEKFPEFRSEYLKDPEFVLGMSFRDNKQFKEFARAYKLKHGYGIKLSKNEKARVRYKCVEGCPWKVSVGIDKEANFRISALYDTHTCIRSFHSKQVSAQWVAEKYVDQFRTNIEFKAKDLVAAVARDVTVQLALSKAYRARDIARGMVRGDFCEQYTKVRRYCAELRRSNPGTTAKVTVAVPDHNFKRVYVCLAACKEGFVSHCRPLISLDACHLKGVVAGQLLAAVGIDGNDGMYPIAYAVAEAENKETWTWFLENLIGDIGLVRDHGWCFISDQQKGLLPALANVVLNAYNRFCVRHLFANFKKTHQGKELKDLMWGAAKASTRAAFESYMKQMEIVSKEACDDLRGKSPMQWARHAFPYYPKCDMLLNNLCETFNSKIVEAREKPLVNMLETIRRYLMVRIRKNRDSMAKYEGPICHKIQQKLEKCKEASIDCTSIWSGGARWEVNSGGKQFVVDVEKRSCACNCWDLTGIPCKHAVHVIGFRKERAEDYVHDFYKKDTYIALYSHLIQPCNGPDLWPEVDGDAILPPVHKIQPGRPKIDRRRKDKDEVHNPYKMKRNQTSLRCAHCHQLGHNRRTCRSNQRPPGVATAKGKGKATTDKGKGKAAIDKGKGKATSSGRKRAASTEEHFMGFRVQVDSAFSSQQSNVCVTLLLSTLRGTRRDLEQELMSSNQCQDSNVDLACKLLKEENKEGITPLHLAIIKRSGHWEDKYTDVAKFLIKIGRKDGELEKFVKGFVSYSDWGYGGGGVELGSVVLDYVQSRRDLLYALPWVFVGYARYMHLFFCVAIGLWAGLVIGYIIEYIILAMLTKKGRGATNVVILLRHDHNNILPVGSGVPCWGAGGLCPVKEVADFCRIGAAIYLNFGLALGFKSVIVLILAISIAIYVSFSLINCYVWNFCVYFGNAQHYRVLPLVLQLMPMAT</sequence>
<dbReference type="PANTHER" id="PTHR31973:SF187">
    <property type="entry name" value="MUTATOR TRANSPOSASE MUDRA PROTEIN"/>
    <property type="match status" value="1"/>
</dbReference>
<accession>A0AAW2DL19</accession>
<evidence type="ECO:0000256" key="5">
    <source>
        <dbReference type="SAM" id="MobiDB-lite"/>
    </source>
</evidence>
<reference evidence="8 9" key="1">
    <citation type="submission" date="2024-01" db="EMBL/GenBank/DDBJ databases">
        <title>A telomere-to-telomere, gap-free genome of sweet tea (Lithocarpus litseifolius).</title>
        <authorList>
            <person name="Zhou J."/>
        </authorList>
    </citation>
    <scope>NUCLEOTIDE SEQUENCE [LARGE SCALE GENOMIC DNA]</scope>
    <source>
        <strain evidence="8">Zhou-2022a</strain>
        <tissue evidence="8">Leaf</tissue>
    </source>
</reference>
<evidence type="ECO:0000256" key="4">
    <source>
        <dbReference type="PROSITE-ProRule" id="PRU00325"/>
    </source>
</evidence>
<dbReference type="InterPro" id="IPR058594">
    <property type="entry name" value="PB1-like_dom_pln"/>
</dbReference>
<protein>
    <recommendedName>
        <fullName evidence="7">SWIM-type domain-containing protein</fullName>
    </recommendedName>
</protein>
<organism evidence="8 9">
    <name type="scientific">Lithocarpus litseifolius</name>
    <dbReference type="NCBI Taxonomy" id="425828"/>
    <lineage>
        <taxon>Eukaryota</taxon>
        <taxon>Viridiplantae</taxon>
        <taxon>Streptophyta</taxon>
        <taxon>Embryophyta</taxon>
        <taxon>Tracheophyta</taxon>
        <taxon>Spermatophyta</taxon>
        <taxon>Magnoliopsida</taxon>
        <taxon>eudicotyledons</taxon>
        <taxon>Gunneridae</taxon>
        <taxon>Pentapetalae</taxon>
        <taxon>rosids</taxon>
        <taxon>fabids</taxon>
        <taxon>Fagales</taxon>
        <taxon>Fagaceae</taxon>
        <taxon>Lithocarpus</taxon>
    </lineage>
</organism>
<dbReference type="Pfam" id="PF03108">
    <property type="entry name" value="DBD_Tnp_Mut"/>
    <property type="match status" value="1"/>
</dbReference>
<dbReference type="EMBL" id="JAZDWU010000002">
    <property type="protein sequence ID" value="KAL0011392.1"/>
    <property type="molecule type" value="Genomic_DNA"/>
</dbReference>
<feature type="transmembrane region" description="Helical" evidence="6">
    <location>
        <begin position="1076"/>
        <end position="1101"/>
    </location>
</feature>
<feature type="region of interest" description="Disordered" evidence="5">
    <location>
        <begin position="278"/>
        <end position="299"/>
    </location>
</feature>
<dbReference type="PROSITE" id="PS50966">
    <property type="entry name" value="ZF_SWIM"/>
    <property type="match status" value="1"/>
</dbReference>
<keyword evidence="3" id="KW-0862">Zinc</keyword>
<dbReference type="Proteomes" id="UP001459277">
    <property type="component" value="Unassembled WGS sequence"/>
</dbReference>
<dbReference type="Pfam" id="PF04434">
    <property type="entry name" value="SWIM"/>
    <property type="match status" value="1"/>
</dbReference>
<name>A0AAW2DL19_9ROSI</name>
<dbReference type="Pfam" id="PF26130">
    <property type="entry name" value="PB1-like"/>
    <property type="match status" value="1"/>
</dbReference>
<comment type="caution">
    <text evidence="8">The sequence shown here is derived from an EMBL/GenBank/DDBJ whole genome shotgun (WGS) entry which is preliminary data.</text>
</comment>
<feature type="transmembrane region" description="Helical" evidence="6">
    <location>
        <begin position="1170"/>
        <end position="1194"/>
    </location>
</feature>
<feature type="compositionally biased region" description="Basic and acidic residues" evidence="5">
    <location>
        <begin position="894"/>
        <end position="909"/>
    </location>
</feature>
<keyword evidence="6" id="KW-1133">Transmembrane helix</keyword>
<dbReference type="GO" id="GO:0008270">
    <property type="term" value="F:zinc ion binding"/>
    <property type="evidence" value="ECO:0007669"/>
    <property type="project" value="UniProtKB-KW"/>
</dbReference>